<evidence type="ECO:0000256" key="1">
    <source>
        <dbReference type="ARBA" id="ARBA00004651"/>
    </source>
</evidence>
<feature type="transmembrane region" description="Helical" evidence="10">
    <location>
        <begin position="200"/>
        <end position="222"/>
    </location>
</feature>
<feature type="transmembrane region" description="Helical" evidence="10">
    <location>
        <begin position="153"/>
        <end position="172"/>
    </location>
</feature>
<dbReference type="InterPro" id="IPR005672">
    <property type="entry name" value="Phosphate_PstA"/>
</dbReference>
<dbReference type="OrthoDB" id="9775069at2"/>
<feature type="transmembrane region" description="Helical" evidence="10">
    <location>
        <begin position="36"/>
        <end position="57"/>
    </location>
</feature>
<name>A0A4Y3TN13_9PROT</name>
<feature type="transmembrane region" description="Helical" evidence="10">
    <location>
        <begin position="271"/>
        <end position="293"/>
    </location>
</feature>
<accession>A0A4Y3TN13</accession>
<dbReference type="InterPro" id="IPR000515">
    <property type="entry name" value="MetI-like"/>
</dbReference>
<evidence type="ECO:0000256" key="5">
    <source>
        <dbReference type="ARBA" id="ARBA00022475"/>
    </source>
</evidence>
<comment type="subcellular location">
    <subcellularLocation>
        <location evidence="10">Cell inner membrane</location>
        <topology evidence="10">Multi-pass membrane protein</topology>
    </subcellularLocation>
    <subcellularLocation>
        <location evidence="1">Cell membrane</location>
        <topology evidence="1">Multi-pass membrane protein</topology>
    </subcellularLocation>
</comment>
<evidence type="ECO:0000256" key="11">
    <source>
        <dbReference type="SAM" id="MobiDB-lite"/>
    </source>
</evidence>
<evidence type="ECO:0000313" key="13">
    <source>
        <dbReference type="EMBL" id="GEB83198.1"/>
    </source>
</evidence>
<dbReference type="GO" id="GO:0035435">
    <property type="term" value="P:phosphate ion transmembrane transport"/>
    <property type="evidence" value="ECO:0007669"/>
    <property type="project" value="InterPro"/>
</dbReference>
<sequence>MTSSSLSPSLSQPADRPQRSGVQALRRKMVDKLATGMSWLAMLIVVFVLGSILWTLLKNGLPGLTLSLFTHSMGAPGGGGGLANAIVGSLLQTGLSILLGAPAGLLTGIFLAEYGADSKLARTVRFVSDMLLSAPSILIGLFIYMLLVEPFGHFSGFSGAAALSLMAMPIIVRTTEDMLRLVPVSMREAGIALGAAKWRVILFICVRAARGGIMTGVLLAIARVAGETAPLLFTSLGNSEWSLDMRRPMASLPVAIYQYAGSAYQDWMQQAWTGALLVTMGVLIINIVVRVGIRGGRS</sequence>
<feature type="domain" description="ABC transmembrane type-1" evidence="12">
    <location>
        <begin position="86"/>
        <end position="289"/>
    </location>
</feature>
<keyword evidence="9 10" id="KW-0472">Membrane</keyword>
<evidence type="ECO:0000256" key="7">
    <source>
        <dbReference type="ARBA" id="ARBA00022692"/>
    </source>
</evidence>
<evidence type="ECO:0000259" key="12">
    <source>
        <dbReference type="PROSITE" id="PS50928"/>
    </source>
</evidence>
<dbReference type="Pfam" id="PF00528">
    <property type="entry name" value="BPD_transp_1"/>
    <property type="match status" value="1"/>
</dbReference>
<dbReference type="PANTHER" id="PTHR42922">
    <property type="entry name" value="PHOSPHATE TRANSPORT SYSTEM PERMEASE PROTEIN PSTA"/>
    <property type="match status" value="1"/>
</dbReference>
<keyword evidence="8 10" id="KW-1133">Transmembrane helix</keyword>
<gene>
    <name evidence="13" type="primary">pstA</name>
    <name evidence="13" type="ORF">AOR01nite_16750</name>
</gene>
<dbReference type="EMBL" id="BJMU01000008">
    <property type="protein sequence ID" value="GEB83198.1"/>
    <property type="molecule type" value="Genomic_DNA"/>
</dbReference>
<reference evidence="13 14" key="1">
    <citation type="submission" date="2019-06" db="EMBL/GenBank/DDBJ databases">
        <title>Whole genome shotgun sequence of Acetobacter orleanensis NBRC 13752.</title>
        <authorList>
            <person name="Hosoyama A."/>
            <person name="Uohara A."/>
            <person name="Ohji S."/>
            <person name="Ichikawa N."/>
        </authorList>
    </citation>
    <scope>NUCLEOTIDE SEQUENCE [LARGE SCALE GENOMIC DNA]</scope>
    <source>
        <strain evidence="13 14">NBRC 13752</strain>
    </source>
</reference>
<dbReference type="CDD" id="cd06261">
    <property type="entry name" value="TM_PBP2"/>
    <property type="match status" value="1"/>
</dbReference>
<evidence type="ECO:0000256" key="9">
    <source>
        <dbReference type="ARBA" id="ARBA00023136"/>
    </source>
</evidence>
<keyword evidence="4" id="KW-0813">Transport</keyword>
<dbReference type="GO" id="GO:0005886">
    <property type="term" value="C:plasma membrane"/>
    <property type="evidence" value="ECO:0007669"/>
    <property type="project" value="UniProtKB-SubCell"/>
</dbReference>
<dbReference type="Gene3D" id="1.10.3720.10">
    <property type="entry name" value="MetI-like"/>
    <property type="match status" value="1"/>
</dbReference>
<evidence type="ECO:0000313" key="14">
    <source>
        <dbReference type="Proteomes" id="UP000317617"/>
    </source>
</evidence>
<evidence type="ECO:0000256" key="3">
    <source>
        <dbReference type="ARBA" id="ARBA00016864"/>
    </source>
</evidence>
<evidence type="ECO:0000256" key="2">
    <source>
        <dbReference type="ARBA" id="ARBA00007069"/>
    </source>
</evidence>
<dbReference type="PROSITE" id="PS50928">
    <property type="entry name" value="ABC_TM1"/>
    <property type="match status" value="1"/>
</dbReference>
<feature type="transmembrane region" description="Helical" evidence="10">
    <location>
        <begin position="95"/>
        <end position="114"/>
    </location>
</feature>
<organism evidence="13 14">
    <name type="scientific">Acetobacter orleanensis</name>
    <dbReference type="NCBI Taxonomy" id="104099"/>
    <lineage>
        <taxon>Bacteria</taxon>
        <taxon>Pseudomonadati</taxon>
        <taxon>Pseudomonadota</taxon>
        <taxon>Alphaproteobacteria</taxon>
        <taxon>Acetobacterales</taxon>
        <taxon>Acetobacteraceae</taxon>
        <taxon>Acetobacter</taxon>
    </lineage>
</organism>
<comment type="caution">
    <text evidence="13">The sequence shown here is derived from an EMBL/GenBank/DDBJ whole genome shotgun (WGS) entry which is preliminary data.</text>
</comment>
<keyword evidence="5 10" id="KW-1003">Cell membrane</keyword>
<keyword evidence="14" id="KW-1185">Reference proteome</keyword>
<dbReference type="InterPro" id="IPR051408">
    <property type="entry name" value="Phosphate_transprt_permease"/>
</dbReference>
<protein>
    <recommendedName>
        <fullName evidence="3 10">Phosphate transport system permease protein PstA</fullName>
    </recommendedName>
</protein>
<dbReference type="SUPFAM" id="SSF161098">
    <property type="entry name" value="MetI-like"/>
    <property type="match status" value="1"/>
</dbReference>
<feature type="region of interest" description="Disordered" evidence="11">
    <location>
        <begin position="1"/>
        <end position="22"/>
    </location>
</feature>
<keyword evidence="7 10" id="KW-0812">Transmembrane</keyword>
<comment type="similarity">
    <text evidence="2 10">Belongs to the binding-protein-dependent transport system permease family. CysTW subfamily.</text>
</comment>
<dbReference type="NCBIfam" id="TIGR00974">
    <property type="entry name" value="3a0107s02c"/>
    <property type="match status" value="1"/>
</dbReference>
<evidence type="ECO:0000256" key="8">
    <source>
        <dbReference type="ARBA" id="ARBA00022989"/>
    </source>
</evidence>
<proteinExistence type="inferred from homology"/>
<evidence type="ECO:0000256" key="10">
    <source>
        <dbReference type="RuleBase" id="RU363043"/>
    </source>
</evidence>
<evidence type="ECO:0000256" key="6">
    <source>
        <dbReference type="ARBA" id="ARBA00022592"/>
    </source>
</evidence>
<dbReference type="STRING" id="104099.AD949_09650"/>
<dbReference type="GO" id="GO:0005315">
    <property type="term" value="F:phosphate transmembrane transporter activity"/>
    <property type="evidence" value="ECO:0007669"/>
    <property type="project" value="InterPro"/>
</dbReference>
<feature type="transmembrane region" description="Helical" evidence="10">
    <location>
        <begin position="126"/>
        <end position="147"/>
    </location>
</feature>
<dbReference type="PANTHER" id="PTHR42922:SF1">
    <property type="entry name" value="PHOSPHATE TRANSPORT SYSTEM PERMEASE PROTEIN PSTA"/>
    <property type="match status" value="1"/>
</dbReference>
<dbReference type="InterPro" id="IPR035906">
    <property type="entry name" value="MetI-like_sf"/>
</dbReference>
<evidence type="ECO:0000256" key="4">
    <source>
        <dbReference type="ARBA" id="ARBA00022448"/>
    </source>
</evidence>
<keyword evidence="6" id="KW-0592">Phosphate transport</keyword>
<feature type="compositionally biased region" description="Low complexity" evidence="11">
    <location>
        <begin position="1"/>
        <end position="11"/>
    </location>
</feature>
<dbReference type="Proteomes" id="UP000317617">
    <property type="component" value="Unassembled WGS sequence"/>
</dbReference>
<dbReference type="AlphaFoldDB" id="A0A4Y3TN13"/>